<dbReference type="PANTHER" id="PTHR46762">
    <property type="entry name" value="NUCLEOREDOXIN-LIKE PROTEIN 2"/>
    <property type="match status" value="1"/>
</dbReference>
<dbReference type="GeneID" id="94349773"/>
<accession>A0A976IF76</accession>
<dbReference type="SUPFAM" id="SSF52833">
    <property type="entry name" value="Thioredoxin-like"/>
    <property type="match status" value="1"/>
</dbReference>
<dbReference type="InterPro" id="IPR029519">
    <property type="entry name" value="RdCVF2"/>
</dbReference>
<comment type="caution">
    <text evidence="2">The sequence shown here is derived from an EMBL/GenBank/DDBJ whole genome shotgun (WGS) entry which is preliminary data.</text>
</comment>
<dbReference type="EMBL" id="SHOA02000002">
    <property type="protein sequence ID" value="TDH69631.1"/>
    <property type="molecule type" value="Genomic_DNA"/>
</dbReference>
<keyword evidence="3" id="KW-1185">Reference proteome</keyword>
<dbReference type="OrthoDB" id="189920at2759"/>
<organism evidence="2 3">
    <name type="scientific">Bremia lactucae</name>
    <name type="common">Lettuce downy mildew</name>
    <dbReference type="NCBI Taxonomy" id="4779"/>
    <lineage>
        <taxon>Eukaryota</taxon>
        <taxon>Sar</taxon>
        <taxon>Stramenopiles</taxon>
        <taxon>Oomycota</taxon>
        <taxon>Peronosporomycetes</taxon>
        <taxon>Peronosporales</taxon>
        <taxon>Peronosporaceae</taxon>
        <taxon>Bremia</taxon>
    </lineage>
</organism>
<evidence type="ECO:0000313" key="2">
    <source>
        <dbReference type="EMBL" id="TDH69631.1"/>
    </source>
</evidence>
<dbReference type="InterPro" id="IPR036249">
    <property type="entry name" value="Thioredoxin-like_sf"/>
</dbReference>
<proteinExistence type="predicted"/>
<dbReference type="GO" id="GO:0045494">
    <property type="term" value="P:photoreceptor cell maintenance"/>
    <property type="evidence" value="ECO:0007669"/>
    <property type="project" value="InterPro"/>
</dbReference>
<feature type="domain" description="Thioredoxin" evidence="1">
    <location>
        <begin position="5"/>
        <end position="154"/>
    </location>
</feature>
<name>A0A976IF76_BRELC</name>
<evidence type="ECO:0000313" key="3">
    <source>
        <dbReference type="Proteomes" id="UP000294530"/>
    </source>
</evidence>
<protein>
    <recommendedName>
        <fullName evidence="1">Thioredoxin domain-containing protein</fullName>
    </recommendedName>
</protein>
<dbReference type="PROSITE" id="PS51352">
    <property type="entry name" value="THIOREDOXIN_2"/>
    <property type="match status" value="1"/>
</dbReference>
<dbReference type="Gene3D" id="3.40.30.10">
    <property type="entry name" value="Glutaredoxin"/>
    <property type="match status" value="1"/>
</dbReference>
<sequence length="158" mass="17628">MGKALLHGVTLANAKNEIVNGEELGQDKNLFAIYFAADWCPDCRAFQPTLNRFYESTGGKLDIVFVGSDASAEDQFTHFTEKQGSWWMASFEGEIRTQLKRKFGICASAEVDDLYPITRQGGIPTLLIIRCDGEILDADGINSIKRDGFEALTKWQQL</sequence>
<dbReference type="InterPro" id="IPR012336">
    <property type="entry name" value="Thioredoxin-like_fold"/>
</dbReference>
<dbReference type="KEGG" id="blac:94349773"/>
<dbReference type="InterPro" id="IPR013766">
    <property type="entry name" value="Thioredoxin_domain"/>
</dbReference>
<gene>
    <name evidence="2" type="ORF">CCR75_006029</name>
</gene>
<evidence type="ECO:0000259" key="1">
    <source>
        <dbReference type="PROSITE" id="PS51352"/>
    </source>
</evidence>
<dbReference type="Proteomes" id="UP000294530">
    <property type="component" value="Unassembled WGS sequence"/>
</dbReference>
<dbReference type="PANTHER" id="PTHR46762:SF1">
    <property type="entry name" value="NUCLEOREDOXIN-LIKE PROTEIN 2"/>
    <property type="match status" value="1"/>
</dbReference>
<dbReference type="RefSeq" id="XP_067819130.1">
    <property type="nucleotide sequence ID" value="XM_067964102.1"/>
</dbReference>
<dbReference type="AlphaFoldDB" id="A0A976IF76"/>
<reference evidence="2 3" key="1">
    <citation type="journal article" date="2021" name="Genome Biol.">
        <title>AFLAP: assembly-free linkage analysis pipeline using k-mers from genome sequencing data.</title>
        <authorList>
            <person name="Fletcher K."/>
            <person name="Zhang L."/>
            <person name="Gil J."/>
            <person name="Han R."/>
            <person name="Cavanaugh K."/>
            <person name="Michelmore R."/>
        </authorList>
    </citation>
    <scope>NUCLEOTIDE SEQUENCE [LARGE SCALE GENOMIC DNA]</scope>
    <source>
        <strain evidence="2 3">SF5</strain>
    </source>
</reference>
<dbReference type="Pfam" id="PF13905">
    <property type="entry name" value="Thioredoxin_8"/>
    <property type="match status" value="1"/>
</dbReference>